<dbReference type="InterPro" id="IPR019734">
    <property type="entry name" value="TPR_rpt"/>
</dbReference>
<dbReference type="InterPro" id="IPR005158">
    <property type="entry name" value="BTAD"/>
</dbReference>
<dbReference type="Gene3D" id="1.10.10.10">
    <property type="entry name" value="Winged helix-like DNA-binding domain superfamily/Winged helix DNA-binding domain"/>
    <property type="match status" value="1"/>
</dbReference>
<proteinExistence type="predicted"/>
<dbReference type="EMBL" id="BKZW01000002">
    <property type="protein sequence ID" value="GER89553.1"/>
    <property type="molecule type" value="Genomic_DNA"/>
</dbReference>
<organism evidence="5 6">
    <name type="scientific">Dictyobacter vulcani</name>
    <dbReference type="NCBI Taxonomy" id="2607529"/>
    <lineage>
        <taxon>Bacteria</taxon>
        <taxon>Bacillati</taxon>
        <taxon>Chloroflexota</taxon>
        <taxon>Ktedonobacteria</taxon>
        <taxon>Ktedonobacterales</taxon>
        <taxon>Dictyobacteraceae</taxon>
        <taxon>Dictyobacter</taxon>
    </lineage>
</organism>
<dbReference type="Pfam" id="PF03704">
    <property type="entry name" value="BTAD"/>
    <property type="match status" value="1"/>
</dbReference>
<dbReference type="InterPro" id="IPR041664">
    <property type="entry name" value="AAA_16"/>
</dbReference>
<protein>
    <recommendedName>
        <fullName evidence="4">Bacterial transcriptional activator domain-containing protein</fullName>
    </recommendedName>
</protein>
<dbReference type="InterPro" id="IPR036388">
    <property type="entry name" value="WH-like_DNA-bd_sf"/>
</dbReference>
<dbReference type="SMART" id="SM01043">
    <property type="entry name" value="BTAD"/>
    <property type="match status" value="1"/>
</dbReference>
<dbReference type="GO" id="GO:0005524">
    <property type="term" value="F:ATP binding"/>
    <property type="evidence" value="ECO:0007669"/>
    <property type="project" value="UniProtKB-KW"/>
</dbReference>
<evidence type="ECO:0000256" key="2">
    <source>
        <dbReference type="ARBA" id="ARBA00022840"/>
    </source>
</evidence>
<dbReference type="PANTHER" id="PTHR16305:SF28">
    <property type="entry name" value="GUANYLATE CYCLASE DOMAIN-CONTAINING PROTEIN"/>
    <property type="match status" value="1"/>
</dbReference>
<dbReference type="SUPFAM" id="SSF48452">
    <property type="entry name" value="TPR-like"/>
    <property type="match status" value="4"/>
</dbReference>
<accession>A0A5J4KPM3</accession>
<feature type="repeat" description="TPR" evidence="3">
    <location>
        <begin position="1012"/>
        <end position="1045"/>
    </location>
</feature>
<comment type="caution">
    <text evidence="5">The sequence shown here is derived from an EMBL/GenBank/DDBJ whole genome shotgun (WGS) entry which is preliminary data.</text>
</comment>
<evidence type="ECO:0000259" key="4">
    <source>
        <dbReference type="SMART" id="SM01043"/>
    </source>
</evidence>
<gene>
    <name evidence="5" type="ORF">KDW_37150</name>
</gene>
<keyword evidence="3" id="KW-0802">TPR repeat</keyword>
<dbReference type="PANTHER" id="PTHR16305">
    <property type="entry name" value="TESTICULAR SOLUBLE ADENYLYL CYCLASE"/>
    <property type="match status" value="1"/>
</dbReference>
<dbReference type="GO" id="GO:0004016">
    <property type="term" value="F:adenylate cyclase activity"/>
    <property type="evidence" value="ECO:0007669"/>
    <property type="project" value="TreeGrafter"/>
</dbReference>
<dbReference type="PROSITE" id="PS50005">
    <property type="entry name" value="TPR"/>
    <property type="match status" value="2"/>
</dbReference>
<evidence type="ECO:0000256" key="3">
    <source>
        <dbReference type="PROSITE-ProRule" id="PRU00339"/>
    </source>
</evidence>
<keyword evidence="6" id="KW-1185">Reference proteome</keyword>
<dbReference type="InterPro" id="IPR011990">
    <property type="entry name" value="TPR-like_helical_dom_sf"/>
</dbReference>
<keyword evidence="1" id="KW-0547">Nucleotide-binding</keyword>
<dbReference type="InterPro" id="IPR027417">
    <property type="entry name" value="P-loop_NTPase"/>
</dbReference>
<dbReference type="GO" id="GO:0005737">
    <property type="term" value="C:cytoplasm"/>
    <property type="evidence" value="ECO:0007669"/>
    <property type="project" value="TreeGrafter"/>
</dbReference>
<dbReference type="InterPro" id="IPR016032">
    <property type="entry name" value="Sig_transdc_resp-reg_C-effctor"/>
</dbReference>
<dbReference type="Pfam" id="PF13191">
    <property type="entry name" value="AAA_16"/>
    <property type="match status" value="1"/>
</dbReference>
<evidence type="ECO:0000256" key="1">
    <source>
        <dbReference type="ARBA" id="ARBA00022741"/>
    </source>
</evidence>
<name>A0A5J4KPM3_9CHLR</name>
<feature type="repeat" description="TPR" evidence="3">
    <location>
        <begin position="1092"/>
        <end position="1125"/>
    </location>
</feature>
<dbReference type="GO" id="GO:0003677">
    <property type="term" value="F:DNA binding"/>
    <property type="evidence" value="ECO:0007669"/>
    <property type="project" value="InterPro"/>
</dbReference>
<evidence type="ECO:0000313" key="5">
    <source>
        <dbReference type="EMBL" id="GER89553.1"/>
    </source>
</evidence>
<dbReference type="Pfam" id="PF13424">
    <property type="entry name" value="TPR_12"/>
    <property type="match status" value="1"/>
</dbReference>
<evidence type="ECO:0000313" key="6">
    <source>
        <dbReference type="Proteomes" id="UP000326912"/>
    </source>
</evidence>
<reference evidence="5 6" key="1">
    <citation type="submission" date="2019-10" db="EMBL/GenBank/DDBJ databases">
        <title>Dictyobacter vulcani sp. nov., within the class Ktedonobacteria, isolated from soil of volcanic Mt. Zao.</title>
        <authorList>
            <person name="Zheng Y."/>
            <person name="Wang C.M."/>
            <person name="Sakai Y."/>
            <person name="Abe K."/>
            <person name="Yokota A."/>
            <person name="Yabe S."/>
        </authorList>
    </citation>
    <scope>NUCLEOTIDE SEQUENCE [LARGE SCALE GENOMIC DNA]</scope>
    <source>
        <strain evidence="5 6">W12</strain>
    </source>
</reference>
<sequence>MNDKVTYHQQVSYCGKPRCKRCREGVGHGPYWYAYQTVDGRTTRTYIGKHLPADKEAERLGNQPAAAAQAAEKDQTMIRIYTLGQFRLERRDPRDSRDWQTVTDSAWKQQRVRALLGCLVSVGGRKLGREQLMDALWPELDADIAGGRLDRAVYSLRQVFEPGRNRLATSPLLLTEREILSLADSSKIWVDADVFEQLITKAHEAKDELDPGTKENLLKEAANLYGEEFLPEDQRNEWTRLRRESLQRSWIGLLLELADLMINRDALTLAIEPLDKLISVDPANEAGVQRLMIVLEKLGRRGEALRAYKKLAGVLQKEYGITPLPDTRKLYEDLFRGNNKETPANDSSVVDDKVRDLANPTLAVNDAPAVQIGRTHQSPLVGRQQELNQLRDLITATEQTARFRLGSQRRSTVASLDPNRRAQCVLLMGDVGIGKTRLAEELGRDAKKKGWAVAWSRVYAQEGNIPYRLWTEVLRKAMDQGVWQRQEVKRRPLVFQPLGTLLPEIHDLLSTVNFPSSLSPEQEQLRLWEAARELLTLISESTPLLIALDDLQWADSSSCELLAYLARRTYGYPIVIVGTCRENELEHNSPLKPLLTDLRRENAVETISLELLSSDHITSLVSQVSHAPEPMIEKITNRAAGNPFFAEELARSVVENLPSLEALAKSGNDILPDTINAVLALRMARLSERCQQLLGKAAVLGGSFEFQVISEMEARGNIQDSEDLVLELLEEALNSGMLTEEGTGTRITYHFWHPLLSTYLYDRSSAARRASQHRKAAEVLRKMYKNREAKEAATITYHLVKGGADNELIVEYAELAGNYAYGISSYPEAEKNFTLALKYLESSFNHSVHSTAENKHLIRLLGVLGECMSIQGKPNEARQLYERILAINSLEMESYSSDQYSYETQFNTLIWVEIGKAWYNIGDTSKAQNCYSQGEQMLIDADILDGTALAYLRYQQSHIKLREGAYQEAYKLAQEALQLFEGNVNLQRDITQHEAHSNRISRTIAGDPVDLGRIYILLSNIEIATGRYAEALEHLKKALAISERYNCVREVAIISCNMGDLYLRISEHSQAQVALRKSLSFAERMGEFPLIAFVLGNQGMLYTRMGNLEEAENEFKKAISTVESLQDPLSMSWWYTCLSGSLQAQDKLSDAKSALLYSMKLVRSKHITPCLGLALVTLGELRLCQAQSMSLDGGSPLSERDRLLQRAQRTLQHALLQRSLESETNIEGHIALSQVFLLLGDLGQSYQLANQALIEAKKSESIWLIVKAQYMLGDIFATKQQIDLAEQYYEQALTSVHKNDMRLEYGRILRQYGFLLLQEKDKNGSRHKKGLAYIEEANRIFEAANAIIDLKIYKNEIFKFSLVNR</sequence>
<dbReference type="InterPro" id="IPR046738">
    <property type="entry name" value="DUF6788"/>
</dbReference>
<dbReference type="Gene3D" id="3.40.50.300">
    <property type="entry name" value="P-loop containing nucleotide triphosphate hydrolases"/>
    <property type="match status" value="1"/>
</dbReference>
<dbReference type="SUPFAM" id="SSF52540">
    <property type="entry name" value="P-loop containing nucleoside triphosphate hydrolases"/>
    <property type="match status" value="1"/>
</dbReference>
<dbReference type="GO" id="GO:0006355">
    <property type="term" value="P:regulation of DNA-templated transcription"/>
    <property type="evidence" value="ECO:0007669"/>
    <property type="project" value="InterPro"/>
</dbReference>
<dbReference type="Pfam" id="PF20586">
    <property type="entry name" value="DUF6788"/>
    <property type="match status" value="1"/>
</dbReference>
<dbReference type="Proteomes" id="UP000326912">
    <property type="component" value="Unassembled WGS sequence"/>
</dbReference>
<dbReference type="Pfam" id="PF13181">
    <property type="entry name" value="TPR_8"/>
    <property type="match status" value="2"/>
</dbReference>
<dbReference type="SUPFAM" id="SSF46894">
    <property type="entry name" value="C-terminal effector domain of the bipartite response regulators"/>
    <property type="match status" value="1"/>
</dbReference>
<dbReference type="SMART" id="SM00028">
    <property type="entry name" value="TPR"/>
    <property type="match status" value="9"/>
</dbReference>
<dbReference type="Gene3D" id="1.25.40.10">
    <property type="entry name" value="Tetratricopeptide repeat domain"/>
    <property type="match status" value="4"/>
</dbReference>
<feature type="domain" description="Bacterial transcriptional activator" evidence="4">
    <location>
        <begin position="190"/>
        <end position="335"/>
    </location>
</feature>
<dbReference type="RefSeq" id="WP_151757431.1">
    <property type="nucleotide sequence ID" value="NZ_BKZW01000002.1"/>
</dbReference>
<keyword evidence="2" id="KW-0067">ATP-binding</keyword>